<reference evidence="2 3" key="2">
    <citation type="submission" date="2020-07" db="EMBL/GenBank/DDBJ databases">
        <title>Genome assembly of wild tea tree DASZ reveals pedigree and selection history of tea varieties.</title>
        <authorList>
            <person name="Zhang W."/>
        </authorList>
    </citation>
    <scope>NUCLEOTIDE SEQUENCE [LARGE SCALE GENOMIC DNA]</scope>
    <source>
        <strain evidence="3">cv. G240</strain>
        <tissue evidence="2">Leaf</tissue>
    </source>
</reference>
<dbReference type="Proteomes" id="UP000593564">
    <property type="component" value="Unassembled WGS sequence"/>
</dbReference>
<dbReference type="EMBL" id="JACBKZ010000015">
    <property type="protein sequence ID" value="KAF5930011.1"/>
    <property type="molecule type" value="Genomic_DNA"/>
</dbReference>
<evidence type="ECO:0000313" key="2">
    <source>
        <dbReference type="EMBL" id="KAF5930011.1"/>
    </source>
</evidence>
<accession>A0A7J7FQ47</accession>
<keyword evidence="3" id="KW-1185">Reference proteome</keyword>
<proteinExistence type="predicted"/>
<gene>
    <name evidence="2" type="ORF">HYC85_030884</name>
</gene>
<protein>
    <submittedName>
        <fullName evidence="2">Uncharacterized protein</fullName>
    </submittedName>
</protein>
<feature type="compositionally biased region" description="Basic and acidic residues" evidence="1">
    <location>
        <begin position="76"/>
        <end position="87"/>
    </location>
</feature>
<feature type="compositionally biased region" description="Low complexity" evidence="1">
    <location>
        <begin position="64"/>
        <end position="73"/>
    </location>
</feature>
<evidence type="ECO:0000313" key="3">
    <source>
        <dbReference type="Proteomes" id="UP000593564"/>
    </source>
</evidence>
<organism evidence="2 3">
    <name type="scientific">Camellia sinensis</name>
    <name type="common">Tea plant</name>
    <name type="synonym">Thea sinensis</name>
    <dbReference type="NCBI Taxonomy" id="4442"/>
    <lineage>
        <taxon>Eukaryota</taxon>
        <taxon>Viridiplantae</taxon>
        <taxon>Streptophyta</taxon>
        <taxon>Embryophyta</taxon>
        <taxon>Tracheophyta</taxon>
        <taxon>Spermatophyta</taxon>
        <taxon>Magnoliopsida</taxon>
        <taxon>eudicotyledons</taxon>
        <taxon>Gunneridae</taxon>
        <taxon>Pentapetalae</taxon>
        <taxon>asterids</taxon>
        <taxon>Ericales</taxon>
        <taxon>Theaceae</taxon>
        <taxon>Camellia</taxon>
    </lineage>
</organism>
<reference evidence="3" key="1">
    <citation type="journal article" date="2020" name="Nat. Commun.">
        <title>Genome assembly of wild tea tree DASZ reveals pedigree and selection history of tea varieties.</title>
        <authorList>
            <person name="Zhang W."/>
            <person name="Zhang Y."/>
            <person name="Qiu H."/>
            <person name="Guo Y."/>
            <person name="Wan H."/>
            <person name="Zhang X."/>
            <person name="Scossa F."/>
            <person name="Alseekh S."/>
            <person name="Zhang Q."/>
            <person name="Wang P."/>
            <person name="Xu L."/>
            <person name="Schmidt M.H."/>
            <person name="Jia X."/>
            <person name="Li D."/>
            <person name="Zhu A."/>
            <person name="Guo F."/>
            <person name="Chen W."/>
            <person name="Ni D."/>
            <person name="Usadel B."/>
            <person name="Fernie A.R."/>
            <person name="Wen W."/>
        </authorList>
    </citation>
    <scope>NUCLEOTIDE SEQUENCE [LARGE SCALE GENOMIC DNA]</scope>
    <source>
        <strain evidence="3">cv. G240</strain>
    </source>
</reference>
<dbReference type="AlphaFoldDB" id="A0A7J7FQ47"/>
<sequence>MLYLTYFQSHGLFKKFIKKIKKIFPDMRALIVMLDDIENDTICLQALDEVEQRIGNENIKKEQQQQQQQNNGCEENEVKQQPKNKDN</sequence>
<name>A0A7J7FQ47_CAMSI</name>
<comment type="caution">
    <text evidence="2">The sequence shown here is derived from an EMBL/GenBank/DDBJ whole genome shotgun (WGS) entry which is preliminary data.</text>
</comment>
<evidence type="ECO:0000256" key="1">
    <source>
        <dbReference type="SAM" id="MobiDB-lite"/>
    </source>
</evidence>
<feature type="region of interest" description="Disordered" evidence="1">
    <location>
        <begin position="59"/>
        <end position="87"/>
    </location>
</feature>